<dbReference type="RefSeq" id="XP_067716995.1">
    <property type="nucleotide sequence ID" value="XM_067860894.1"/>
</dbReference>
<dbReference type="AlphaFoldDB" id="A0AAV4LYL6"/>
<comment type="caution">
    <text evidence="2">The sequence shown here is derived from an EMBL/GenBank/DDBJ whole genome shotgun (WGS) entry which is preliminary data.</text>
</comment>
<evidence type="ECO:0000256" key="1">
    <source>
        <dbReference type="SAM" id="Phobius"/>
    </source>
</evidence>
<reference evidence="2 3" key="1">
    <citation type="submission" date="2021-06" db="EMBL/GenBank/DDBJ databases">
        <title>Genome sequence of Babesia caballi.</title>
        <authorList>
            <person name="Yamagishi J."/>
            <person name="Kidaka T."/>
            <person name="Ochi A."/>
        </authorList>
    </citation>
    <scope>NUCLEOTIDE SEQUENCE [LARGE SCALE GENOMIC DNA]</scope>
    <source>
        <strain evidence="2">USDA-D6B2</strain>
    </source>
</reference>
<keyword evidence="3" id="KW-1185">Reference proteome</keyword>
<sequence length="345" mass="36891">MTSGGKSLTDPPTNLKEAIDWVLRVSGRDNGQENGEGIKGLAKELIKLLDKDGSTLASEVSGIFSKARSGLQSATQKDAREAFMLKSYLSDITRYGKTLSEDVIVHLKEALDKDVSRTGGPSGGPISKLADGLKKFVGKNAGIGGSNYESSYNSVSESWNSLTTDQHRDCALILLGIMPVLYFGLSYLYWWCTADSSSDPGWAQHKIDGSGGTTTQNQQALKTFLTNVGFSETSELNQTKKGSDIVTSLSGFTELQTRGKDVKESYSKFLGELQKAELKSSSTSSPLTSLYLLSYYYITYPLYDVQPTSPATPSFLGYSGTAALAGGAYGFNLGGLGTVMSALLA</sequence>
<evidence type="ECO:0000313" key="3">
    <source>
        <dbReference type="Proteomes" id="UP001497744"/>
    </source>
</evidence>
<dbReference type="Pfam" id="PF12785">
    <property type="entry name" value="VESA1_N"/>
    <property type="match status" value="1"/>
</dbReference>
<dbReference type="EMBL" id="BPLF01000004">
    <property type="protein sequence ID" value="GIX64926.1"/>
    <property type="molecule type" value="Genomic_DNA"/>
</dbReference>
<feature type="transmembrane region" description="Helical" evidence="1">
    <location>
        <begin position="170"/>
        <end position="191"/>
    </location>
</feature>
<keyword evidence="1" id="KW-0812">Transmembrane</keyword>
<keyword evidence="1" id="KW-1133">Transmembrane helix</keyword>
<dbReference type="Proteomes" id="UP001497744">
    <property type="component" value="Unassembled WGS sequence"/>
</dbReference>
<accession>A0AAV4LYL6</accession>
<name>A0AAV4LYL6_BABCB</name>
<organism evidence="2 3">
    <name type="scientific">Babesia caballi</name>
    <dbReference type="NCBI Taxonomy" id="5871"/>
    <lineage>
        <taxon>Eukaryota</taxon>
        <taxon>Sar</taxon>
        <taxon>Alveolata</taxon>
        <taxon>Apicomplexa</taxon>
        <taxon>Aconoidasida</taxon>
        <taxon>Piroplasmida</taxon>
        <taxon>Babesiidae</taxon>
        <taxon>Babesia</taxon>
    </lineage>
</organism>
<protein>
    <submittedName>
        <fullName evidence="2">Uncharacterized protein</fullName>
    </submittedName>
</protein>
<gene>
    <name evidence="2" type="ORF">BcabD6B2_43610</name>
</gene>
<dbReference type="GeneID" id="94196407"/>
<evidence type="ECO:0000313" key="2">
    <source>
        <dbReference type="EMBL" id="GIX64926.1"/>
    </source>
</evidence>
<keyword evidence="1" id="KW-0472">Membrane</keyword>
<dbReference type="InterPro" id="IPR024751">
    <property type="entry name" value="VESA1"/>
</dbReference>
<proteinExistence type="predicted"/>